<accession>A0A512NJK3</accession>
<dbReference type="Gene3D" id="3.40.50.1820">
    <property type="entry name" value="alpha/beta hydrolase"/>
    <property type="match status" value="1"/>
</dbReference>
<dbReference type="Proteomes" id="UP000321058">
    <property type="component" value="Unassembled WGS sequence"/>
</dbReference>
<keyword evidence="10" id="KW-1185">Reference proteome</keyword>
<keyword evidence="6" id="KW-0106">Calcium</keyword>
<gene>
    <name evidence="9" type="ORF">RSO01_62920</name>
</gene>
<evidence type="ECO:0008006" key="11">
    <source>
        <dbReference type="Google" id="ProtNLM"/>
    </source>
</evidence>
<dbReference type="GO" id="GO:0052689">
    <property type="term" value="F:carboxylic ester hydrolase activity"/>
    <property type="evidence" value="ECO:0007669"/>
    <property type="project" value="UniProtKB-KW"/>
</dbReference>
<dbReference type="PANTHER" id="PTHR33938">
    <property type="entry name" value="FERULOYL ESTERASE B-RELATED"/>
    <property type="match status" value="1"/>
</dbReference>
<dbReference type="AlphaFoldDB" id="A0A512NJK3"/>
<evidence type="ECO:0000256" key="2">
    <source>
        <dbReference type="ARBA" id="ARBA00022487"/>
    </source>
</evidence>
<sequence>MQRETIQIAVASILAGASMILGSTAAYADSGPTIAPALKCEALAGIAFPASTMVIEKAEAVPEAPAGTVPIRPPLPDTVGVAIPSNCLVQGVIDRRVGAEGKSYAIGFAIALPDRWNGRFLFQGGGGLNGSIRPPLGPQAIGEVPALARGFAVVSTDSGHQGAVFDASFLKDQEAALNFAQASVGKVTMAAKAIIARYYGQAPARSYFVGCSTGGREGMIAAQRYPAEFDGIVAGAPAMRTGRSNLGLAWANHVFAQVSPKGENGKPDPTKAFSPSDQKLVTDAIVAACDAKDGLKDGMIFNTRQCTFDPASLACSGAKTDTCLSREQASALAKAFAGPRNSRGAASYSPFPWDSGVAASGVAIPGILVTGARSPVNPNVFETIDVDAIEDRMNADGMDRLQATANWTNLNSFFGHGGKILFYHGVSDPWFSALDTIDYYEGMAKSSGGLDQVRANSSRTYLVPGMGHCQTGGTLDRFDLLQAVVDWVEQGKAPDSIVATGPAFPGRSRPLCAYPQYAVYKGQGNPEDAASFECRD</sequence>
<dbReference type="PANTHER" id="PTHR33938:SF15">
    <property type="entry name" value="FERULOYL ESTERASE B-RELATED"/>
    <property type="match status" value="1"/>
</dbReference>
<feature type="signal peptide" evidence="8">
    <location>
        <begin position="1"/>
        <end position="28"/>
    </location>
</feature>
<evidence type="ECO:0000256" key="7">
    <source>
        <dbReference type="ARBA" id="ARBA00023157"/>
    </source>
</evidence>
<dbReference type="RefSeq" id="WP_170303500.1">
    <property type="nucleotide sequence ID" value="NZ_BKAJ01000119.1"/>
</dbReference>
<evidence type="ECO:0000256" key="8">
    <source>
        <dbReference type="SAM" id="SignalP"/>
    </source>
</evidence>
<dbReference type="EMBL" id="BKAJ01000119">
    <property type="protein sequence ID" value="GEP59126.1"/>
    <property type="molecule type" value="Genomic_DNA"/>
</dbReference>
<evidence type="ECO:0000313" key="10">
    <source>
        <dbReference type="Proteomes" id="UP000321058"/>
    </source>
</evidence>
<dbReference type="InterPro" id="IPR029058">
    <property type="entry name" value="AB_hydrolase_fold"/>
</dbReference>
<dbReference type="Pfam" id="PF07519">
    <property type="entry name" value="Tannase"/>
    <property type="match status" value="2"/>
</dbReference>
<keyword evidence="4 8" id="KW-0732">Signal</keyword>
<keyword evidence="2" id="KW-0719">Serine esterase</keyword>
<reference evidence="9 10" key="1">
    <citation type="submission" date="2019-07" db="EMBL/GenBank/DDBJ databases">
        <title>Whole genome shotgun sequence of Reyranella soli NBRC 108950.</title>
        <authorList>
            <person name="Hosoyama A."/>
            <person name="Uohara A."/>
            <person name="Ohji S."/>
            <person name="Ichikawa N."/>
        </authorList>
    </citation>
    <scope>NUCLEOTIDE SEQUENCE [LARGE SCALE GENOMIC DNA]</scope>
    <source>
        <strain evidence="9 10">NBRC 108950</strain>
    </source>
</reference>
<comment type="caution">
    <text evidence="9">The sequence shown here is derived from an EMBL/GenBank/DDBJ whole genome shotgun (WGS) entry which is preliminary data.</text>
</comment>
<evidence type="ECO:0000313" key="9">
    <source>
        <dbReference type="EMBL" id="GEP59126.1"/>
    </source>
</evidence>
<evidence type="ECO:0000256" key="4">
    <source>
        <dbReference type="ARBA" id="ARBA00022729"/>
    </source>
</evidence>
<comment type="similarity">
    <text evidence="1">Belongs to the tannase family.</text>
</comment>
<protein>
    <recommendedName>
        <fullName evidence="11">Feruloyl esterase</fullName>
    </recommendedName>
</protein>
<dbReference type="InterPro" id="IPR011118">
    <property type="entry name" value="Tannase/feruloyl_esterase"/>
</dbReference>
<feature type="chain" id="PRO_5022221935" description="Feruloyl esterase" evidence="8">
    <location>
        <begin position="29"/>
        <end position="536"/>
    </location>
</feature>
<evidence type="ECO:0000256" key="6">
    <source>
        <dbReference type="ARBA" id="ARBA00022837"/>
    </source>
</evidence>
<dbReference type="GO" id="GO:0046872">
    <property type="term" value="F:metal ion binding"/>
    <property type="evidence" value="ECO:0007669"/>
    <property type="project" value="UniProtKB-KW"/>
</dbReference>
<dbReference type="SUPFAM" id="SSF53474">
    <property type="entry name" value="alpha/beta-Hydrolases"/>
    <property type="match status" value="1"/>
</dbReference>
<keyword evidence="5" id="KW-0378">Hydrolase</keyword>
<keyword evidence="7" id="KW-1015">Disulfide bond</keyword>
<organism evidence="9 10">
    <name type="scientific">Reyranella soli</name>
    <dbReference type="NCBI Taxonomy" id="1230389"/>
    <lineage>
        <taxon>Bacteria</taxon>
        <taxon>Pseudomonadati</taxon>
        <taxon>Pseudomonadota</taxon>
        <taxon>Alphaproteobacteria</taxon>
        <taxon>Hyphomicrobiales</taxon>
        <taxon>Reyranellaceae</taxon>
        <taxon>Reyranella</taxon>
    </lineage>
</organism>
<proteinExistence type="inferred from homology"/>
<evidence type="ECO:0000256" key="1">
    <source>
        <dbReference type="ARBA" id="ARBA00006249"/>
    </source>
</evidence>
<evidence type="ECO:0000256" key="5">
    <source>
        <dbReference type="ARBA" id="ARBA00022801"/>
    </source>
</evidence>
<keyword evidence="3" id="KW-0479">Metal-binding</keyword>
<name>A0A512NJK3_9HYPH</name>
<evidence type="ECO:0000256" key="3">
    <source>
        <dbReference type="ARBA" id="ARBA00022723"/>
    </source>
</evidence>